<reference evidence="2" key="1">
    <citation type="journal article" date="2023" name="Nat. Plants">
        <title>Single-cell RNA sequencing provides a high-resolution roadmap for understanding the multicellular compartmentation of specialized metabolism.</title>
        <authorList>
            <person name="Sun S."/>
            <person name="Shen X."/>
            <person name="Li Y."/>
            <person name="Li Y."/>
            <person name="Wang S."/>
            <person name="Li R."/>
            <person name="Zhang H."/>
            <person name="Shen G."/>
            <person name="Guo B."/>
            <person name="Wei J."/>
            <person name="Xu J."/>
            <person name="St-Pierre B."/>
            <person name="Chen S."/>
            <person name="Sun C."/>
        </authorList>
    </citation>
    <scope>NUCLEOTIDE SEQUENCE [LARGE SCALE GENOMIC DNA]</scope>
</reference>
<gene>
    <name evidence="1" type="ORF">M9H77_29969</name>
</gene>
<evidence type="ECO:0000313" key="1">
    <source>
        <dbReference type="EMBL" id="KAI5652782.1"/>
    </source>
</evidence>
<comment type="caution">
    <text evidence="1">The sequence shown here is derived from an EMBL/GenBank/DDBJ whole genome shotgun (WGS) entry which is preliminary data.</text>
</comment>
<keyword evidence="2" id="KW-1185">Reference proteome</keyword>
<organism evidence="1 2">
    <name type="scientific">Catharanthus roseus</name>
    <name type="common">Madagascar periwinkle</name>
    <name type="synonym">Vinca rosea</name>
    <dbReference type="NCBI Taxonomy" id="4058"/>
    <lineage>
        <taxon>Eukaryota</taxon>
        <taxon>Viridiplantae</taxon>
        <taxon>Streptophyta</taxon>
        <taxon>Embryophyta</taxon>
        <taxon>Tracheophyta</taxon>
        <taxon>Spermatophyta</taxon>
        <taxon>Magnoliopsida</taxon>
        <taxon>eudicotyledons</taxon>
        <taxon>Gunneridae</taxon>
        <taxon>Pentapetalae</taxon>
        <taxon>asterids</taxon>
        <taxon>lamiids</taxon>
        <taxon>Gentianales</taxon>
        <taxon>Apocynaceae</taxon>
        <taxon>Rauvolfioideae</taxon>
        <taxon>Vinceae</taxon>
        <taxon>Catharanthinae</taxon>
        <taxon>Catharanthus</taxon>
    </lineage>
</organism>
<sequence>MNNKHQWGIKVFEVYDYTNSTTMLRLTDDAFQENVDVDEGSIIDEMIEDVGPLIHESRSSEEFDIDVKTYFEKLQNDETKIEWESDEDADEDANDDLEDDNSNTQNIDKGKADRDTGQPDTCHNRAEGEHASPTPSTIKQMTQATLTPATTEQTTQAIPTPIVYPRQVFQRCSPRTSTWRSATSTEREKKGQYVDFASVVFWRNFTKYDRKPRKKLRPQARVYLMTST</sequence>
<dbReference type="EMBL" id="CM044707">
    <property type="protein sequence ID" value="KAI5652782.1"/>
    <property type="molecule type" value="Genomic_DNA"/>
</dbReference>
<protein>
    <submittedName>
        <fullName evidence="1">Uncharacterized protein</fullName>
    </submittedName>
</protein>
<evidence type="ECO:0000313" key="2">
    <source>
        <dbReference type="Proteomes" id="UP001060085"/>
    </source>
</evidence>
<name>A0ACB9ZVV9_CATRO</name>
<accession>A0ACB9ZVV9</accession>
<dbReference type="Proteomes" id="UP001060085">
    <property type="component" value="Linkage Group LG07"/>
</dbReference>
<proteinExistence type="predicted"/>